<evidence type="ECO:0000313" key="1">
    <source>
        <dbReference type="EMBL" id="RFT15082.1"/>
    </source>
</evidence>
<reference evidence="1 2" key="1">
    <citation type="submission" date="2018-08" db="EMBL/GenBank/DDBJ databases">
        <title>Genome analysis of the thermophilic bacterium of the candidate phylum Aminicenantes from deep subsurface aquifer revealed its physiology and ecological role.</title>
        <authorList>
            <person name="Kadnikov V.V."/>
            <person name="Mardanov A.V."/>
            <person name="Beletsky A.V."/>
            <person name="Karnachuk O.V."/>
            <person name="Ravin N.V."/>
        </authorList>
    </citation>
    <scope>NUCLEOTIDE SEQUENCE [LARGE SCALE GENOMIC DNA]</scope>
    <source>
        <strain evidence="1">BY38</strain>
    </source>
</reference>
<evidence type="ECO:0000313" key="2">
    <source>
        <dbReference type="Proteomes" id="UP000257323"/>
    </source>
</evidence>
<name>A0A3E2BKA1_9BACT</name>
<accession>A0A3E2BKA1</accession>
<comment type="caution">
    <text evidence="1">The sequence shown here is derived from an EMBL/GenBank/DDBJ whole genome shotgun (WGS) entry which is preliminary data.</text>
</comment>
<gene>
    <name evidence="1" type="ORF">OP8BY_0713</name>
</gene>
<protein>
    <submittedName>
        <fullName evidence="1">Uncharacterized protein</fullName>
    </submittedName>
</protein>
<organism evidence="1 2">
    <name type="scientific">Candidatus Saccharicenans subterraneus</name>
    <dbReference type="NCBI Taxonomy" id="2508984"/>
    <lineage>
        <taxon>Bacteria</taxon>
        <taxon>Candidatus Aminicenantota</taxon>
        <taxon>Candidatus Aminicenantia</taxon>
        <taxon>Candidatus Aminicenantales</taxon>
        <taxon>Candidatus Saccharicenantaceae</taxon>
        <taxon>Candidatus Saccharicenans</taxon>
    </lineage>
</organism>
<proteinExistence type="predicted"/>
<sequence length="47" mass="5707">MLISSSCFREFMDRYKIYRKSPIKARLERIFSVLLTSGPRQDIRFYS</sequence>
<dbReference type="AlphaFoldDB" id="A0A3E2BKA1"/>
<dbReference type="Proteomes" id="UP000257323">
    <property type="component" value="Unassembled WGS sequence"/>
</dbReference>
<dbReference type="EMBL" id="QUAH01000013">
    <property type="protein sequence ID" value="RFT15082.1"/>
    <property type="molecule type" value="Genomic_DNA"/>
</dbReference>